<keyword evidence="3" id="KW-0285">Flavoprotein</keyword>
<evidence type="ECO:0000259" key="7">
    <source>
        <dbReference type="Pfam" id="PF02770"/>
    </source>
</evidence>
<comment type="cofactor">
    <cofactor evidence="1">
        <name>FAD</name>
        <dbReference type="ChEBI" id="CHEBI:57692"/>
    </cofactor>
</comment>
<dbReference type="InterPro" id="IPR009100">
    <property type="entry name" value="AcylCoA_DH/oxidase_NM_dom_sf"/>
</dbReference>
<proteinExistence type="inferred from homology"/>
<dbReference type="InterPro" id="IPR046373">
    <property type="entry name" value="Acyl-CoA_Oxase/DH_mid-dom_sf"/>
</dbReference>
<keyword evidence="4" id="KW-0274">FAD</keyword>
<dbReference type="Pfam" id="PF02771">
    <property type="entry name" value="Acyl-CoA_dh_N"/>
    <property type="match status" value="1"/>
</dbReference>
<dbReference type="Pfam" id="PF12806">
    <property type="entry name" value="Acyl-CoA_dh_C"/>
    <property type="match status" value="1"/>
</dbReference>
<dbReference type="GO" id="GO:0050660">
    <property type="term" value="F:flavin adenine dinucleotide binding"/>
    <property type="evidence" value="ECO:0007669"/>
    <property type="project" value="InterPro"/>
</dbReference>
<accession>A0A1J5RGG7</accession>
<dbReference type="Gene3D" id="2.40.110.10">
    <property type="entry name" value="Butyryl-CoA Dehydrogenase, subunit A, domain 2"/>
    <property type="match status" value="1"/>
</dbReference>
<evidence type="ECO:0000256" key="2">
    <source>
        <dbReference type="ARBA" id="ARBA00009347"/>
    </source>
</evidence>
<evidence type="ECO:0000256" key="5">
    <source>
        <dbReference type="ARBA" id="ARBA00023002"/>
    </source>
</evidence>
<organism evidence="10">
    <name type="scientific">mine drainage metagenome</name>
    <dbReference type="NCBI Taxonomy" id="410659"/>
    <lineage>
        <taxon>unclassified sequences</taxon>
        <taxon>metagenomes</taxon>
        <taxon>ecological metagenomes</taxon>
    </lineage>
</organism>
<evidence type="ECO:0000256" key="3">
    <source>
        <dbReference type="ARBA" id="ARBA00022630"/>
    </source>
</evidence>
<keyword evidence="5 10" id="KW-0560">Oxidoreductase</keyword>
<dbReference type="Gene3D" id="1.10.540.10">
    <property type="entry name" value="Acyl-CoA dehydrogenase/oxidase, N-terminal domain"/>
    <property type="match status" value="1"/>
</dbReference>
<dbReference type="PANTHER" id="PTHR42803">
    <property type="entry name" value="ACYL-COA DEHYDROGENASE"/>
    <property type="match status" value="1"/>
</dbReference>
<evidence type="ECO:0000259" key="8">
    <source>
        <dbReference type="Pfam" id="PF02771"/>
    </source>
</evidence>
<feature type="domain" description="Acyl-CoA oxidase/dehydrogenase middle" evidence="7">
    <location>
        <begin position="162"/>
        <end position="268"/>
    </location>
</feature>
<feature type="domain" description="Acyl-CoA dehydrogenase/oxidase N-terminal" evidence="8">
    <location>
        <begin position="80"/>
        <end position="157"/>
    </location>
</feature>
<evidence type="ECO:0000259" key="9">
    <source>
        <dbReference type="Pfam" id="PF12806"/>
    </source>
</evidence>
<evidence type="ECO:0000256" key="4">
    <source>
        <dbReference type="ARBA" id="ARBA00022827"/>
    </source>
</evidence>
<comment type="caution">
    <text evidence="10">The sequence shown here is derived from an EMBL/GenBank/DDBJ whole genome shotgun (WGS) entry which is preliminary data.</text>
</comment>
<evidence type="ECO:0000256" key="1">
    <source>
        <dbReference type="ARBA" id="ARBA00001974"/>
    </source>
</evidence>
<dbReference type="GO" id="GO:0016627">
    <property type="term" value="F:oxidoreductase activity, acting on the CH-CH group of donors"/>
    <property type="evidence" value="ECO:0007669"/>
    <property type="project" value="InterPro"/>
</dbReference>
<dbReference type="InterPro" id="IPR006091">
    <property type="entry name" value="Acyl-CoA_Oxase/DH_mid-dom"/>
</dbReference>
<dbReference type="EC" id="1.3.99.-" evidence="10"/>
<dbReference type="InterPro" id="IPR037069">
    <property type="entry name" value="AcylCoA_DH/ox_N_sf"/>
</dbReference>
<feature type="domain" description="Acyl-CoA dehydrogenase/oxidase C-terminal" evidence="6">
    <location>
        <begin position="283"/>
        <end position="449"/>
    </location>
</feature>
<dbReference type="Pfam" id="PF00441">
    <property type="entry name" value="Acyl-CoA_dh_1"/>
    <property type="match status" value="1"/>
</dbReference>
<comment type="similarity">
    <text evidence="2">Belongs to the acyl-CoA dehydrogenase family.</text>
</comment>
<reference evidence="10" key="1">
    <citation type="submission" date="2016-10" db="EMBL/GenBank/DDBJ databases">
        <title>Sequence of Gallionella enrichment culture.</title>
        <authorList>
            <person name="Poehlein A."/>
            <person name="Muehling M."/>
            <person name="Daniel R."/>
        </authorList>
    </citation>
    <scope>NUCLEOTIDE SEQUENCE</scope>
</reference>
<gene>
    <name evidence="10" type="primary">mmgC_5</name>
    <name evidence="10" type="ORF">GALL_235480</name>
</gene>
<dbReference type="SUPFAM" id="SSF47203">
    <property type="entry name" value="Acyl-CoA dehydrogenase C-terminal domain-like"/>
    <property type="match status" value="1"/>
</dbReference>
<dbReference type="InterPro" id="IPR036250">
    <property type="entry name" value="AcylCo_DH-like_C"/>
</dbReference>
<dbReference type="PANTHER" id="PTHR42803:SF1">
    <property type="entry name" value="BROAD-SPECIFICITY LINEAR ACYL-COA DEHYDROGENASE FADE5"/>
    <property type="match status" value="1"/>
</dbReference>
<evidence type="ECO:0000313" key="10">
    <source>
        <dbReference type="EMBL" id="OIQ94498.1"/>
    </source>
</evidence>
<dbReference type="InterPro" id="IPR013786">
    <property type="entry name" value="AcylCoA_DH/ox_N"/>
</dbReference>
<sequence>MTAYLPPLRDMDFVLRDLAGLDRVAALPGFEDATPELVGSVLEEAGRIAEEVLAPLNQPGDRQGARLVDGKVRTADGWQAALDTLIDGNWLGLPYAEQWGGMGLPGLVNVAVSEMWQAANMAFALCPMLTQGAVNAIEECGSPEQKAKFLPKLVTGQWAGTMNLTESGAGSDLGAIRTKAVRNGDHYLISGQKIFITYGDHELVENIIHLVLARTPDAPPGVKGISLFIVPKILVNDDGSLGARNDVTCVSLEHKMGIHASPTAVMSFGDKGGAVGTLVGEENRGLEYMFVMMNHARLNVGVQGLAIAERAYQQARAYARERVQGKAIGCAEKGGIVDHPDVRRMLMTMKSQVEAMRALAYVAGAALDVAHRHPDAAVRAQAKVEAEFLNPIVKGWCTEVGNEVASLGVQVHGGMGYIEETGACQHLRDARITTIYEGTTAIQANDLVNRKILRDQGAAARAELAKAQALAAELTAQGDDMLAAIGQSLHAAAAAAGQAVDWLLSAAVEDARLPAAAAVPLLRLLGTVLGGVQMARAAALARRRLDAKEGDPEFLQAKLSTAWFYAESVLPQAEGLLGSITRGTRTVMALHPDLL</sequence>
<evidence type="ECO:0000259" key="6">
    <source>
        <dbReference type="Pfam" id="PF00441"/>
    </source>
</evidence>
<name>A0A1J5RGG7_9ZZZZ</name>
<dbReference type="InterPro" id="IPR009075">
    <property type="entry name" value="AcylCo_DH/oxidase_C"/>
</dbReference>
<dbReference type="InterPro" id="IPR052166">
    <property type="entry name" value="Diverse_Acyl-CoA_DH"/>
</dbReference>
<dbReference type="Pfam" id="PF02770">
    <property type="entry name" value="Acyl-CoA_dh_M"/>
    <property type="match status" value="1"/>
</dbReference>
<dbReference type="EMBL" id="MLJW01000185">
    <property type="protein sequence ID" value="OIQ94498.1"/>
    <property type="molecule type" value="Genomic_DNA"/>
</dbReference>
<dbReference type="SUPFAM" id="SSF56645">
    <property type="entry name" value="Acyl-CoA dehydrogenase NM domain-like"/>
    <property type="match status" value="1"/>
</dbReference>
<dbReference type="Gene3D" id="1.20.140.10">
    <property type="entry name" value="Butyryl-CoA Dehydrogenase, subunit A, domain 3"/>
    <property type="match status" value="1"/>
</dbReference>
<feature type="domain" description="Acetyl-CoA dehydrogenase-like C-terminal" evidence="9">
    <location>
        <begin position="475"/>
        <end position="590"/>
    </location>
</feature>
<protein>
    <submittedName>
        <fullName evidence="10">Acyl-CoA dehydrogenase</fullName>
        <ecNumber evidence="10">1.3.99.-</ecNumber>
    </submittedName>
</protein>
<dbReference type="FunFam" id="2.40.110.10:FF:000031">
    <property type="entry name" value="Acyl-CoA dehydrogenase, putative"/>
    <property type="match status" value="1"/>
</dbReference>
<dbReference type="AlphaFoldDB" id="A0A1J5RGG7"/>
<dbReference type="InterPro" id="IPR025878">
    <property type="entry name" value="Acyl-CoA_dh-like_C_dom"/>
</dbReference>